<evidence type="ECO:0000256" key="2">
    <source>
        <dbReference type="SAM" id="Phobius"/>
    </source>
</evidence>
<feature type="transmembrane region" description="Helical" evidence="2">
    <location>
        <begin position="287"/>
        <end position="309"/>
    </location>
</feature>
<dbReference type="EMBL" id="VYUY01000001">
    <property type="protein sequence ID" value="KAA9136220.1"/>
    <property type="molecule type" value="Genomic_DNA"/>
</dbReference>
<dbReference type="InterPro" id="IPR003882">
    <property type="entry name" value="Pistil_extensin"/>
</dbReference>
<keyword evidence="2" id="KW-1133">Transmembrane helix</keyword>
<comment type="caution">
    <text evidence="5">The sequence shown here is derived from an EMBL/GenBank/DDBJ whole genome shotgun (WGS) entry which is preliminary data.</text>
</comment>
<proteinExistence type="predicted"/>
<keyword evidence="2" id="KW-0812">Transmembrane</keyword>
<dbReference type="Pfam" id="PF26514">
    <property type="entry name" value="DUF8173"/>
    <property type="match status" value="1"/>
</dbReference>
<gene>
    <name evidence="5" type="ORF">F6B40_00115</name>
</gene>
<feature type="chain" id="PRO_5024306008" description="DUF8173 domain-containing protein" evidence="3">
    <location>
        <begin position="31"/>
        <end position="426"/>
    </location>
</feature>
<sequence length="426" mass="43590">MSFLSHTRRLLAAVAAAGILTLCAGTGAIAATPTPSPSPAAPGSAEPGSADDDGPQFYSGLSVDVSGDVDGDVYASGQNITISGDVTGDVIAAGQSITITGTVDGNVRLAAQDVTIEGEVSRSATVFAATLTVADTGSFGDDIVGAVGAVTIDGEVGRDLFVNVGDLTIDGFVGGDVTYFSDDEAQIAPGAVDGDVTQVEPPEPAEPEEVSPVAAFVGWFLGLLYALVSLSLFTLLAGLLFPRLLRRVTDQLVPSPWKALLVGFVAAICVPFVLLFLLVTFVGAPLALVGIVVWFLMILATFVYSAFYLGRLLLRDAQRPVVMALVGGVILITALQIPWLNIFVWLAMVFFGLGAQLLAAYDRRPWRTTRGADAAPPASPPAPAWPAAPPPAAPGLPAPPSGIPDAPGSPPPPAAPDAPPPVRPPA</sequence>
<dbReference type="Proteomes" id="UP000326838">
    <property type="component" value="Unassembled WGS sequence"/>
</dbReference>
<dbReference type="InterPro" id="IPR058486">
    <property type="entry name" value="DUF8173"/>
</dbReference>
<reference evidence="6" key="1">
    <citation type="submission" date="2019-09" db="EMBL/GenBank/DDBJ databases">
        <title>Mumia zhuanghuii sp. nov. isolated from the intestinal contents of plateau pika (Ochotona curzoniae) in the Qinghai-Tibet plateau of China.</title>
        <authorList>
            <person name="Tian Z."/>
        </authorList>
    </citation>
    <scope>NUCLEOTIDE SEQUENCE [LARGE SCALE GENOMIC DNA]</scope>
    <source>
        <strain evidence="6">L-033</strain>
    </source>
</reference>
<evidence type="ECO:0000313" key="6">
    <source>
        <dbReference type="Proteomes" id="UP000326838"/>
    </source>
</evidence>
<dbReference type="PRINTS" id="PR01218">
    <property type="entry name" value="PSTLEXTENSIN"/>
</dbReference>
<organism evidence="5 6">
    <name type="scientific">Microbacterium caowuchunii</name>
    <dbReference type="NCBI Taxonomy" id="2614638"/>
    <lineage>
        <taxon>Bacteria</taxon>
        <taxon>Bacillati</taxon>
        <taxon>Actinomycetota</taxon>
        <taxon>Actinomycetes</taxon>
        <taxon>Micrococcales</taxon>
        <taxon>Microbacteriaceae</taxon>
        <taxon>Microbacterium</taxon>
    </lineage>
</organism>
<feature type="transmembrane region" description="Helical" evidence="2">
    <location>
        <begin position="260"/>
        <end position="281"/>
    </location>
</feature>
<feature type="signal peptide" evidence="3">
    <location>
        <begin position="1"/>
        <end position="30"/>
    </location>
</feature>
<dbReference type="RefSeq" id="WP_150891416.1">
    <property type="nucleotide sequence ID" value="NZ_VYUY01000001.1"/>
</dbReference>
<feature type="transmembrane region" description="Helical" evidence="2">
    <location>
        <begin position="321"/>
        <end position="337"/>
    </location>
</feature>
<feature type="compositionally biased region" description="Pro residues" evidence="1">
    <location>
        <begin position="377"/>
        <end position="426"/>
    </location>
</feature>
<keyword evidence="3" id="KW-0732">Signal</keyword>
<feature type="transmembrane region" description="Helical" evidence="2">
    <location>
        <begin position="343"/>
        <end position="361"/>
    </location>
</feature>
<feature type="region of interest" description="Disordered" evidence="1">
    <location>
        <begin position="370"/>
        <end position="426"/>
    </location>
</feature>
<evidence type="ECO:0000313" key="5">
    <source>
        <dbReference type="EMBL" id="KAA9136220.1"/>
    </source>
</evidence>
<feature type="region of interest" description="Disordered" evidence="1">
    <location>
        <begin position="33"/>
        <end position="56"/>
    </location>
</feature>
<dbReference type="PANTHER" id="PTHR48125:SF10">
    <property type="entry name" value="OS12G0136300 PROTEIN"/>
    <property type="match status" value="1"/>
</dbReference>
<keyword evidence="6" id="KW-1185">Reference proteome</keyword>
<accession>A0A5N0TMA2</accession>
<feature type="domain" description="DUF8173" evidence="4">
    <location>
        <begin position="209"/>
        <end position="356"/>
    </location>
</feature>
<feature type="transmembrane region" description="Helical" evidence="2">
    <location>
        <begin position="216"/>
        <end position="240"/>
    </location>
</feature>
<evidence type="ECO:0000256" key="3">
    <source>
        <dbReference type="SAM" id="SignalP"/>
    </source>
</evidence>
<keyword evidence="2" id="KW-0472">Membrane</keyword>
<name>A0A5N0TMA2_9MICO</name>
<dbReference type="AlphaFoldDB" id="A0A5N0TMA2"/>
<protein>
    <recommendedName>
        <fullName evidence="4">DUF8173 domain-containing protein</fullName>
    </recommendedName>
</protein>
<evidence type="ECO:0000256" key="1">
    <source>
        <dbReference type="SAM" id="MobiDB-lite"/>
    </source>
</evidence>
<evidence type="ECO:0000259" key="4">
    <source>
        <dbReference type="Pfam" id="PF26514"/>
    </source>
</evidence>
<dbReference type="PANTHER" id="PTHR48125">
    <property type="entry name" value="LP07818P1"/>
    <property type="match status" value="1"/>
</dbReference>